<dbReference type="Proteomes" id="UP000282759">
    <property type="component" value="Unassembled WGS sequence"/>
</dbReference>
<dbReference type="OrthoDB" id="9811823at2"/>
<comment type="caution">
    <text evidence="9">The sequence shown here is derived from an EMBL/GenBank/DDBJ whole genome shotgun (WGS) entry which is preliminary data.</text>
</comment>
<dbReference type="RefSeq" id="WP_127707511.1">
    <property type="nucleotide sequence ID" value="NZ_SACK01000009.1"/>
</dbReference>
<evidence type="ECO:0000313" key="9">
    <source>
        <dbReference type="EMBL" id="RVT98253.1"/>
    </source>
</evidence>
<dbReference type="NCBIfam" id="TIGR00071">
    <property type="entry name" value="hisT_truA"/>
    <property type="match status" value="1"/>
</dbReference>
<feature type="domain" description="Pseudouridine synthase I TruA alpha/beta" evidence="8">
    <location>
        <begin position="155"/>
        <end position="248"/>
    </location>
</feature>
<evidence type="ECO:0000256" key="2">
    <source>
        <dbReference type="ARBA" id="ARBA00022694"/>
    </source>
</evidence>
<protein>
    <recommendedName>
        <fullName evidence="4">tRNA pseudouridine synthase A</fullName>
        <ecNumber evidence="4">5.4.99.12</ecNumber>
    </recommendedName>
    <alternativeName>
        <fullName evidence="4">tRNA pseudouridine(38-40) synthase</fullName>
    </alternativeName>
    <alternativeName>
        <fullName evidence="4">tRNA pseudouridylate synthase I</fullName>
    </alternativeName>
    <alternativeName>
        <fullName evidence="4">tRNA-uridine isomerase I</fullName>
    </alternativeName>
</protein>
<organism evidence="9 10">
    <name type="scientific">Mucilaginibacter limnophilus</name>
    <dbReference type="NCBI Taxonomy" id="1932778"/>
    <lineage>
        <taxon>Bacteria</taxon>
        <taxon>Pseudomonadati</taxon>
        <taxon>Bacteroidota</taxon>
        <taxon>Sphingobacteriia</taxon>
        <taxon>Sphingobacteriales</taxon>
        <taxon>Sphingobacteriaceae</taxon>
        <taxon>Mucilaginibacter</taxon>
    </lineage>
</organism>
<keyword evidence="2 4" id="KW-0819">tRNA processing</keyword>
<feature type="binding site" evidence="4 6">
    <location>
        <position position="115"/>
    </location>
    <ligand>
        <name>substrate</name>
    </ligand>
</feature>
<dbReference type="CDD" id="cd02570">
    <property type="entry name" value="PseudoU_synth_EcTruA"/>
    <property type="match status" value="1"/>
</dbReference>
<evidence type="ECO:0000256" key="5">
    <source>
        <dbReference type="PIRSR" id="PIRSR001430-1"/>
    </source>
</evidence>
<comment type="function">
    <text evidence="4">Formation of pseudouridine at positions 38, 39 and 40 in the anticodon stem and loop of transfer RNAs.</text>
</comment>
<dbReference type="PANTHER" id="PTHR11142:SF0">
    <property type="entry name" value="TRNA PSEUDOURIDINE SYNTHASE-LIKE 1"/>
    <property type="match status" value="1"/>
</dbReference>
<comment type="subunit">
    <text evidence="4">Homodimer.</text>
</comment>
<dbReference type="InterPro" id="IPR020095">
    <property type="entry name" value="PsdUridine_synth_TruA_C"/>
</dbReference>
<dbReference type="GO" id="GO:0031119">
    <property type="term" value="P:tRNA pseudouridine synthesis"/>
    <property type="evidence" value="ECO:0007669"/>
    <property type="project" value="UniProtKB-UniRule"/>
</dbReference>
<dbReference type="InterPro" id="IPR020094">
    <property type="entry name" value="TruA/RsuA/RluB/E/F_N"/>
</dbReference>
<dbReference type="InterPro" id="IPR020097">
    <property type="entry name" value="PsdUridine_synth_TruA_a/b_dom"/>
</dbReference>
<evidence type="ECO:0000259" key="8">
    <source>
        <dbReference type="Pfam" id="PF01416"/>
    </source>
</evidence>
<keyword evidence="10" id="KW-1185">Reference proteome</keyword>
<dbReference type="AlphaFoldDB" id="A0A437MKW1"/>
<dbReference type="InterPro" id="IPR020103">
    <property type="entry name" value="PsdUridine_synth_cat_dom_sf"/>
</dbReference>
<dbReference type="PIRSF" id="PIRSF001430">
    <property type="entry name" value="tRNA_psdUrid_synth"/>
    <property type="match status" value="1"/>
</dbReference>
<evidence type="ECO:0000256" key="6">
    <source>
        <dbReference type="PIRSR" id="PIRSR001430-2"/>
    </source>
</evidence>
<dbReference type="InterPro" id="IPR001406">
    <property type="entry name" value="PsdUridine_synth_TruA"/>
</dbReference>
<evidence type="ECO:0000256" key="4">
    <source>
        <dbReference type="HAMAP-Rule" id="MF_00171"/>
    </source>
</evidence>
<gene>
    <name evidence="4 9" type="primary">truA</name>
    <name evidence="9" type="ORF">EOD41_17950</name>
</gene>
<dbReference type="FunFam" id="3.30.70.580:FF:000001">
    <property type="entry name" value="tRNA pseudouridine synthase A"/>
    <property type="match status" value="1"/>
</dbReference>
<accession>A0A437MKW1</accession>
<evidence type="ECO:0000256" key="7">
    <source>
        <dbReference type="RuleBase" id="RU003792"/>
    </source>
</evidence>
<dbReference type="PANTHER" id="PTHR11142">
    <property type="entry name" value="PSEUDOURIDYLATE SYNTHASE"/>
    <property type="match status" value="1"/>
</dbReference>
<evidence type="ECO:0000256" key="1">
    <source>
        <dbReference type="ARBA" id="ARBA00009375"/>
    </source>
</evidence>
<feature type="active site" description="Nucleophile" evidence="4 5">
    <location>
        <position position="55"/>
    </location>
</feature>
<dbReference type="GO" id="GO:0160147">
    <property type="term" value="F:tRNA pseudouridine(38-40) synthase activity"/>
    <property type="evidence" value="ECO:0007669"/>
    <property type="project" value="UniProtKB-EC"/>
</dbReference>
<comment type="caution">
    <text evidence="4">Lacks conserved residue(s) required for the propagation of feature annotation.</text>
</comment>
<dbReference type="Gene3D" id="3.30.70.660">
    <property type="entry name" value="Pseudouridine synthase I, catalytic domain, C-terminal subdomain"/>
    <property type="match status" value="1"/>
</dbReference>
<dbReference type="HAMAP" id="MF_00171">
    <property type="entry name" value="TruA"/>
    <property type="match status" value="1"/>
</dbReference>
<dbReference type="EC" id="5.4.99.12" evidence="4"/>
<sequence>MKITQRYFIELAYDGTNYHGWQIQPNAVTVQQLLNKALSTILRQQVETTGCGRTDTGVHAKEFFAHFDIQAMDYGPLTMDCRGINALLPHDIAVKRIFAVDNDAHARFDATLRSYEYHIHFQKDPFKHTYSWLLRNRPDTGLMNEAAAIIKEYTDFSCFSKSNTQVKTNNCKISRAEWLETNDSMVFHISADRFLRNMVRAIVGTLIQVGRREIPPEAVRDIINSKNRSNAGTSVPACGLYLTEVKYEILNFGNPISNFENANEKHTKSANN</sequence>
<evidence type="ECO:0000256" key="3">
    <source>
        <dbReference type="ARBA" id="ARBA00023235"/>
    </source>
</evidence>
<reference evidence="9 10" key="1">
    <citation type="submission" date="2019-01" db="EMBL/GenBank/DDBJ databases">
        <authorList>
            <person name="Chen W.-M."/>
        </authorList>
    </citation>
    <scope>NUCLEOTIDE SEQUENCE [LARGE SCALE GENOMIC DNA]</scope>
    <source>
        <strain evidence="9 10">YBJ-36</strain>
    </source>
</reference>
<comment type="similarity">
    <text evidence="1 4 7">Belongs to the tRNA pseudouridine synthase TruA family.</text>
</comment>
<dbReference type="GO" id="GO:0003723">
    <property type="term" value="F:RNA binding"/>
    <property type="evidence" value="ECO:0007669"/>
    <property type="project" value="InterPro"/>
</dbReference>
<keyword evidence="3 4" id="KW-0413">Isomerase</keyword>
<comment type="catalytic activity">
    <reaction evidence="4 7">
        <text>uridine(38/39/40) in tRNA = pseudouridine(38/39/40) in tRNA</text>
        <dbReference type="Rhea" id="RHEA:22376"/>
        <dbReference type="Rhea" id="RHEA-COMP:10085"/>
        <dbReference type="Rhea" id="RHEA-COMP:10087"/>
        <dbReference type="ChEBI" id="CHEBI:65314"/>
        <dbReference type="ChEBI" id="CHEBI:65315"/>
        <dbReference type="EC" id="5.4.99.12"/>
    </reaction>
</comment>
<dbReference type="EMBL" id="SACK01000009">
    <property type="protein sequence ID" value="RVT98253.1"/>
    <property type="molecule type" value="Genomic_DNA"/>
</dbReference>
<dbReference type="SUPFAM" id="SSF55120">
    <property type="entry name" value="Pseudouridine synthase"/>
    <property type="match status" value="1"/>
</dbReference>
<dbReference type="Pfam" id="PF01416">
    <property type="entry name" value="PseudoU_synth_1"/>
    <property type="match status" value="1"/>
</dbReference>
<dbReference type="Gene3D" id="3.30.70.580">
    <property type="entry name" value="Pseudouridine synthase I, catalytic domain, N-terminal subdomain"/>
    <property type="match status" value="1"/>
</dbReference>
<proteinExistence type="inferred from homology"/>
<evidence type="ECO:0000313" key="10">
    <source>
        <dbReference type="Proteomes" id="UP000282759"/>
    </source>
</evidence>
<name>A0A437MKW1_9SPHI</name>